<dbReference type="EMBL" id="QGDH01000084">
    <property type="protein sequence ID" value="RAR08684.1"/>
    <property type="molecule type" value="Genomic_DNA"/>
</dbReference>
<name>A0A364N0P9_STELY</name>
<comment type="caution">
    <text evidence="1">The sequence shown here is derived from an EMBL/GenBank/DDBJ whole genome shotgun (WGS) entry which is preliminary data.</text>
</comment>
<evidence type="ECO:0000313" key="2">
    <source>
        <dbReference type="Proteomes" id="UP000249619"/>
    </source>
</evidence>
<protein>
    <submittedName>
        <fullName evidence="1">Uncharacterized protein</fullName>
    </submittedName>
</protein>
<gene>
    <name evidence="1" type="ORF">DDE83_005888</name>
</gene>
<keyword evidence="2" id="KW-1185">Reference proteome</keyword>
<dbReference type="AlphaFoldDB" id="A0A364N0P9"/>
<dbReference type="PANTHER" id="PTHR36578">
    <property type="entry name" value="CHROMOSOME 15, WHOLE GENOME SHOTGUN SEQUENCE"/>
    <property type="match status" value="1"/>
</dbReference>
<sequence length="391" mass="41344">MVGIASAAAIPRGNVLCASNGGSTAPEPPVNTLSGFNEYYGELASEVTVPVGYQAVMTNASCALVASNKPALISAPAMLDATPSLSPVNIYVQREPAVVPGPNCPNPASISTANCALYSEPIARSACTNFGQHIGPVDANGEAFKIAIRGSNTYTKLPTREVVKTVTITKYIQAAIEPQTEAAAITQAPKPLAPRQEDVNFNGETTVFEVTRVGGKSWHVWNGQTLEYPSSFNRTVGWVDDVTKQMKDYIKTIYSTPGVYAGASTSTTTVYAPRSTSTFTVYKTASLVEKRSATTPAPDNNSSIKTLTLDDTNTGYWGPNVKLPSGVTALTLNAGPTLSVVQKIAATPAPGKTEAMKTLTLDENFTGYWDPRLELPSGVKTITLNARESPQ</sequence>
<dbReference type="PANTHER" id="PTHR36578:SF1">
    <property type="entry name" value="APPLE DOMAIN-CONTAINING PROTEIN"/>
    <property type="match status" value="1"/>
</dbReference>
<dbReference type="Proteomes" id="UP000249619">
    <property type="component" value="Unassembled WGS sequence"/>
</dbReference>
<evidence type="ECO:0000313" key="1">
    <source>
        <dbReference type="EMBL" id="RAR08684.1"/>
    </source>
</evidence>
<reference evidence="2" key="1">
    <citation type="submission" date="2018-05" db="EMBL/GenBank/DDBJ databases">
        <title>Draft genome sequence of Stemphylium lycopersici strain CIDEFI 213.</title>
        <authorList>
            <person name="Medina R."/>
            <person name="Franco M.E.E."/>
            <person name="Lucentini C.G."/>
            <person name="Saparrat M.C.N."/>
            <person name="Balatti P.A."/>
        </authorList>
    </citation>
    <scope>NUCLEOTIDE SEQUENCE [LARGE SCALE GENOMIC DNA]</scope>
    <source>
        <strain evidence="2">CIDEFI 213</strain>
    </source>
</reference>
<dbReference type="STRING" id="183478.A0A364N0P9"/>
<dbReference type="OrthoDB" id="271448at2759"/>
<proteinExistence type="predicted"/>
<accession>A0A364N0P9</accession>
<organism evidence="1 2">
    <name type="scientific">Stemphylium lycopersici</name>
    <name type="common">Tomato gray leaf spot disease fungus</name>
    <name type="synonym">Thyrospora lycopersici</name>
    <dbReference type="NCBI Taxonomy" id="183478"/>
    <lineage>
        <taxon>Eukaryota</taxon>
        <taxon>Fungi</taxon>
        <taxon>Dikarya</taxon>
        <taxon>Ascomycota</taxon>
        <taxon>Pezizomycotina</taxon>
        <taxon>Dothideomycetes</taxon>
        <taxon>Pleosporomycetidae</taxon>
        <taxon>Pleosporales</taxon>
        <taxon>Pleosporineae</taxon>
        <taxon>Pleosporaceae</taxon>
        <taxon>Stemphylium</taxon>
    </lineage>
</organism>